<keyword evidence="8" id="KW-0675">Receptor</keyword>
<keyword evidence="10" id="KW-0393">Immunoglobulin domain</keyword>
<dbReference type="Gene3D" id="2.60.40.10">
    <property type="entry name" value="Immunoglobulins"/>
    <property type="match status" value="1"/>
</dbReference>
<evidence type="ECO:0000256" key="8">
    <source>
        <dbReference type="ARBA" id="ARBA00023170"/>
    </source>
</evidence>
<reference evidence="11" key="1">
    <citation type="submission" date="2019-06" db="EMBL/GenBank/DDBJ databases">
        <authorList>
            <consortium name="Wellcome Sanger Institute Data Sharing"/>
        </authorList>
    </citation>
    <scope>NUCLEOTIDE SEQUENCE [LARGE SCALE GENOMIC DNA]</scope>
</reference>
<evidence type="ECO:0000256" key="7">
    <source>
        <dbReference type="ARBA" id="ARBA00023157"/>
    </source>
</evidence>
<dbReference type="GO" id="GO:0042130">
    <property type="term" value="P:negative regulation of T cell proliferation"/>
    <property type="evidence" value="ECO:0007669"/>
    <property type="project" value="TreeGrafter"/>
</dbReference>
<evidence type="ECO:0000256" key="4">
    <source>
        <dbReference type="ARBA" id="ARBA00022729"/>
    </source>
</evidence>
<keyword evidence="9" id="KW-0325">Glycoprotein</keyword>
<dbReference type="InterPro" id="IPR013783">
    <property type="entry name" value="Ig-like_fold"/>
</dbReference>
<evidence type="ECO:0000256" key="6">
    <source>
        <dbReference type="ARBA" id="ARBA00023136"/>
    </source>
</evidence>
<keyword evidence="5" id="KW-1133">Transmembrane helix</keyword>
<proteinExistence type="predicted"/>
<accession>A0A672Y7L3</accession>
<reference evidence="11" key="2">
    <citation type="submission" date="2025-08" db="UniProtKB">
        <authorList>
            <consortium name="Ensembl"/>
        </authorList>
    </citation>
    <scope>IDENTIFICATION</scope>
</reference>
<evidence type="ECO:0000256" key="9">
    <source>
        <dbReference type="ARBA" id="ARBA00023180"/>
    </source>
</evidence>
<evidence type="ECO:0008006" key="13">
    <source>
        <dbReference type="Google" id="ProtNLM"/>
    </source>
</evidence>
<dbReference type="GO" id="GO:0071222">
    <property type="term" value="P:cellular response to lipopolysaccharide"/>
    <property type="evidence" value="ECO:0007669"/>
    <property type="project" value="TreeGrafter"/>
</dbReference>
<evidence type="ECO:0000256" key="10">
    <source>
        <dbReference type="ARBA" id="ARBA00023319"/>
    </source>
</evidence>
<evidence type="ECO:0000256" key="3">
    <source>
        <dbReference type="ARBA" id="ARBA00022692"/>
    </source>
</evidence>
<keyword evidence="12" id="KW-1185">Reference proteome</keyword>
<comment type="subcellular location">
    <subcellularLocation>
        <location evidence="1">Cell membrane</location>
        <topology evidence="1">Single-pass type I membrane protein</topology>
    </subcellularLocation>
</comment>
<keyword evidence="4" id="KW-0732">Signal</keyword>
<dbReference type="Ensembl" id="ENSSORT00005002539.1">
    <property type="protein sequence ID" value="ENSSORP00005002478.1"/>
    <property type="gene ID" value="ENSSORG00005001471.1"/>
</dbReference>
<dbReference type="InParanoid" id="A0A672Y7L3"/>
<dbReference type="GO" id="GO:0042102">
    <property type="term" value="P:positive regulation of T cell proliferation"/>
    <property type="evidence" value="ECO:0007669"/>
    <property type="project" value="TreeGrafter"/>
</dbReference>
<dbReference type="SUPFAM" id="SSF48726">
    <property type="entry name" value="Immunoglobulin"/>
    <property type="match status" value="1"/>
</dbReference>
<keyword evidence="2" id="KW-1003">Cell membrane</keyword>
<evidence type="ECO:0000256" key="5">
    <source>
        <dbReference type="ARBA" id="ARBA00022989"/>
    </source>
</evidence>
<dbReference type="PANTHER" id="PTHR25466">
    <property type="entry name" value="T-LYMPHOCYTE ACTIVATION ANTIGEN"/>
    <property type="match status" value="1"/>
</dbReference>
<evidence type="ECO:0000256" key="2">
    <source>
        <dbReference type="ARBA" id="ARBA00022475"/>
    </source>
</evidence>
<dbReference type="GO" id="GO:0007166">
    <property type="term" value="P:cell surface receptor signaling pathway"/>
    <property type="evidence" value="ECO:0007669"/>
    <property type="project" value="TreeGrafter"/>
</dbReference>
<keyword evidence="7" id="KW-1015">Disulfide bond</keyword>
<dbReference type="InterPro" id="IPR036179">
    <property type="entry name" value="Ig-like_dom_sf"/>
</dbReference>
<name>A0A672Y7L3_9TELE</name>
<dbReference type="AlphaFoldDB" id="A0A672Y7L3"/>
<sequence>FIYFCFLFFNFGFSRVSPFGKNSVQLPWKTKAHLREDVTIEWTDRYNRKVYIYNNGFDRPDEQDWYYRNRTDINKDPLRTGDLSLTLKHLTDWDANTYTCTVYSRDKKILMRKQEDLEVKGQYCRQKPRCQCSDPGQRSCVSLFVCVCLTVLCLLCRQTSDQPSDSVPQDQKQLH</sequence>
<dbReference type="GO" id="GO:0009897">
    <property type="term" value="C:external side of plasma membrane"/>
    <property type="evidence" value="ECO:0007669"/>
    <property type="project" value="TreeGrafter"/>
</dbReference>
<dbReference type="PANTHER" id="PTHR25466:SF14">
    <property type="entry name" value="BUTYROPHILIN SUBFAMILY 2 MEMBER A2-LIKE-RELATED"/>
    <property type="match status" value="1"/>
</dbReference>
<organism evidence="11 12">
    <name type="scientific">Sphaeramia orbicularis</name>
    <name type="common">orbiculate cardinalfish</name>
    <dbReference type="NCBI Taxonomy" id="375764"/>
    <lineage>
        <taxon>Eukaryota</taxon>
        <taxon>Metazoa</taxon>
        <taxon>Chordata</taxon>
        <taxon>Craniata</taxon>
        <taxon>Vertebrata</taxon>
        <taxon>Euteleostomi</taxon>
        <taxon>Actinopterygii</taxon>
        <taxon>Neopterygii</taxon>
        <taxon>Teleostei</taxon>
        <taxon>Neoteleostei</taxon>
        <taxon>Acanthomorphata</taxon>
        <taxon>Gobiaria</taxon>
        <taxon>Kurtiformes</taxon>
        <taxon>Apogonoidei</taxon>
        <taxon>Apogonidae</taxon>
        <taxon>Apogoninae</taxon>
        <taxon>Sphaeramia</taxon>
    </lineage>
</organism>
<dbReference type="InterPro" id="IPR051713">
    <property type="entry name" value="T-cell_Activation_Regulation"/>
</dbReference>
<dbReference type="Proteomes" id="UP000472271">
    <property type="component" value="Chromosome 18"/>
</dbReference>
<evidence type="ECO:0000256" key="1">
    <source>
        <dbReference type="ARBA" id="ARBA00004251"/>
    </source>
</evidence>
<keyword evidence="3" id="KW-0812">Transmembrane</keyword>
<dbReference type="GO" id="GO:0006955">
    <property type="term" value="P:immune response"/>
    <property type="evidence" value="ECO:0007669"/>
    <property type="project" value="TreeGrafter"/>
</dbReference>
<keyword evidence="6" id="KW-0472">Membrane</keyword>
<protein>
    <recommendedName>
        <fullName evidence="13">Ig-like domain-containing protein</fullName>
    </recommendedName>
</protein>
<evidence type="ECO:0000313" key="11">
    <source>
        <dbReference type="Ensembl" id="ENSSORP00005002478.1"/>
    </source>
</evidence>
<reference evidence="11" key="3">
    <citation type="submission" date="2025-09" db="UniProtKB">
        <authorList>
            <consortium name="Ensembl"/>
        </authorList>
    </citation>
    <scope>IDENTIFICATION</scope>
</reference>
<evidence type="ECO:0000313" key="12">
    <source>
        <dbReference type="Proteomes" id="UP000472271"/>
    </source>
</evidence>
<dbReference type="GO" id="GO:0031295">
    <property type="term" value="P:T cell costimulation"/>
    <property type="evidence" value="ECO:0007669"/>
    <property type="project" value="TreeGrafter"/>
</dbReference>